<dbReference type="Proteomes" id="UP000024635">
    <property type="component" value="Unassembled WGS sequence"/>
</dbReference>
<dbReference type="OrthoDB" id="5838463at2759"/>
<proteinExistence type="predicted"/>
<evidence type="ECO:0000313" key="3">
    <source>
        <dbReference type="EMBL" id="EYC22149.1"/>
    </source>
</evidence>
<feature type="region of interest" description="Disordered" evidence="1">
    <location>
        <begin position="99"/>
        <end position="126"/>
    </location>
</feature>
<evidence type="ECO:0000256" key="2">
    <source>
        <dbReference type="SAM" id="Phobius"/>
    </source>
</evidence>
<name>A0A016V3C0_9BILA</name>
<keyword evidence="2" id="KW-1133">Transmembrane helix</keyword>
<evidence type="ECO:0000313" key="4">
    <source>
        <dbReference type="Proteomes" id="UP000024635"/>
    </source>
</evidence>
<feature type="compositionally biased region" description="Basic and acidic residues" evidence="1">
    <location>
        <begin position="112"/>
        <end position="126"/>
    </location>
</feature>
<accession>A0A016V3C0</accession>
<dbReference type="EMBL" id="JARK01001353">
    <property type="protein sequence ID" value="EYC22149.1"/>
    <property type="molecule type" value="Genomic_DNA"/>
</dbReference>
<feature type="transmembrane region" description="Helical" evidence="2">
    <location>
        <begin position="12"/>
        <end position="33"/>
    </location>
</feature>
<keyword evidence="4" id="KW-1185">Reference proteome</keyword>
<gene>
    <name evidence="3" type="primary">Acey_s0017.g3179</name>
    <name evidence="3" type="synonym">Acey-T05C1.2</name>
    <name evidence="3" type="ORF">Y032_0017g3179</name>
</gene>
<keyword evidence="2" id="KW-0812">Transmembrane</keyword>
<organism evidence="3 4">
    <name type="scientific">Ancylostoma ceylanicum</name>
    <dbReference type="NCBI Taxonomy" id="53326"/>
    <lineage>
        <taxon>Eukaryota</taxon>
        <taxon>Metazoa</taxon>
        <taxon>Ecdysozoa</taxon>
        <taxon>Nematoda</taxon>
        <taxon>Chromadorea</taxon>
        <taxon>Rhabditida</taxon>
        <taxon>Rhabditina</taxon>
        <taxon>Rhabditomorpha</taxon>
        <taxon>Strongyloidea</taxon>
        <taxon>Ancylostomatidae</taxon>
        <taxon>Ancylostomatinae</taxon>
        <taxon>Ancylostoma</taxon>
    </lineage>
</organism>
<keyword evidence="2" id="KW-0472">Membrane</keyword>
<reference evidence="4" key="1">
    <citation type="journal article" date="2015" name="Nat. Genet.">
        <title>The genome and transcriptome of the zoonotic hookworm Ancylostoma ceylanicum identify infection-specific gene families.</title>
        <authorList>
            <person name="Schwarz E.M."/>
            <person name="Hu Y."/>
            <person name="Antoshechkin I."/>
            <person name="Miller M.M."/>
            <person name="Sternberg P.W."/>
            <person name="Aroian R.V."/>
        </authorList>
    </citation>
    <scope>NUCLEOTIDE SEQUENCE</scope>
    <source>
        <strain evidence="4">HY135</strain>
    </source>
</reference>
<protein>
    <submittedName>
        <fullName evidence="3">Uncharacterized protein</fullName>
    </submittedName>
</protein>
<evidence type="ECO:0000256" key="1">
    <source>
        <dbReference type="SAM" id="MobiDB-lite"/>
    </source>
</evidence>
<sequence length="126" mass="14162">MDGALVISYMDVFLSIVSFPLLSLLVIVLWFYFVPSFQSFKLDECNQRTMTSNQGAPNMGHRHSLTIETNPLHLLPSNMRRFSQADSLRHPAAPLLAKLQAKAQPEIPETDSTEKKEDSKDEAATK</sequence>
<dbReference type="AlphaFoldDB" id="A0A016V3C0"/>
<comment type="caution">
    <text evidence="3">The sequence shown here is derived from an EMBL/GenBank/DDBJ whole genome shotgun (WGS) entry which is preliminary data.</text>
</comment>